<proteinExistence type="predicted"/>
<accession>A0AAU8JJN8</accession>
<dbReference type="InterPro" id="IPR032801">
    <property type="entry name" value="PXL2A/B/C"/>
</dbReference>
<sequence>MNPYAILQQTQRERVSDSLKGSAARNRAFVPILSDCESAHRLLILIWSQLGDFDSLEYAWWLQREAAQLKSQGIAIRAVGIGDRNSGLKFCEYTGFPPEWLFVDPHAELHQQLELYPGLSLKLPGLSPGQNAWINLMLMCAGIGSPGTLGEVFRGYRGDRQAPQLIGDEEVVKAAPLPPLKGAFFNMAGGTGFQRPFELATLRLRNMTEVLSNWKTYVPNAAYMTQRGGTFLFDNQGNLLYEHRDRGILGFAENMSRPLAFLSMF</sequence>
<dbReference type="AlphaFoldDB" id="A0AAU8JJN8"/>
<dbReference type="RefSeq" id="WP_054469632.1">
    <property type="nucleotide sequence ID" value="NZ_CP159837.1"/>
</dbReference>
<dbReference type="Pfam" id="PF13911">
    <property type="entry name" value="AhpC-TSA_2"/>
    <property type="match status" value="1"/>
</dbReference>
<protein>
    <submittedName>
        <fullName evidence="1">Peroxiredoxin-like family protein</fullName>
    </submittedName>
</protein>
<evidence type="ECO:0000313" key="1">
    <source>
        <dbReference type="EMBL" id="XCM39483.1"/>
    </source>
</evidence>
<dbReference type="EMBL" id="CP159837">
    <property type="protein sequence ID" value="XCM39483.1"/>
    <property type="molecule type" value="Genomic_DNA"/>
</dbReference>
<reference evidence="1" key="1">
    <citation type="submission" date="2024-07" db="EMBL/GenBank/DDBJ databases">
        <authorList>
            <person name="Kim Y.J."/>
            <person name="Jeong J.Y."/>
        </authorList>
    </citation>
    <scope>NUCLEOTIDE SEQUENCE</scope>
    <source>
        <strain evidence="1">GIHE-MW2</strain>
    </source>
</reference>
<organism evidence="1">
    <name type="scientific">Planktothricoides raciborskii GIHE-MW2</name>
    <dbReference type="NCBI Taxonomy" id="2792601"/>
    <lineage>
        <taxon>Bacteria</taxon>
        <taxon>Bacillati</taxon>
        <taxon>Cyanobacteriota</taxon>
        <taxon>Cyanophyceae</taxon>
        <taxon>Oscillatoriophycideae</taxon>
        <taxon>Oscillatoriales</taxon>
        <taxon>Oscillatoriaceae</taxon>
        <taxon>Planktothricoides</taxon>
    </lineage>
</organism>
<name>A0AAU8JJN8_9CYAN</name>
<gene>
    <name evidence="1" type="ORF">ABWT76_002416</name>
</gene>